<dbReference type="Proteomes" id="UP001165341">
    <property type="component" value="Unassembled WGS sequence"/>
</dbReference>
<dbReference type="EMBL" id="JALGAR010000009">
    <property type="protein sequence ID" value="MCI4660044.1"/>
    <property type="molecule type" value="Genomic_DNA"/>
</dbReference>
<feature type="region of interest" description="Disordered" evidence="1">
    <location>
        <begin position="371"/>
        <end position="394"/>
    </location>
</feature>
<dbReference type="AlphaFoldDB" id="A0AA41QZK2"/>
<feature type="transmembrane region" description="Helical" evidence="2">
    <location>
        <begin position="344"/>
        <end position="368"/>
    </location>
</feature>
<feature type="transmembrane region" description="Helical" evidence="2">
    <location>
        <begin position="103"/>
        <end position="120"/>
    </location>
</feature>
<feature type="transmembrane region" description="Helical" evidence="2">
    <location>
        <begin position="246"/>
        <end position="268"/>
    </location>
</feature>
<name>A0AA41QZK2_9MICO</name>
<evidence type="ECO:0000256" key="2">
    <source>
        <dbReference type="SAM" id="Phobius"/>
    </source>
</evidence>
<keyword evidence="4" id="KW-1185">Reference proteome</keyword>
<feature type="transmembrane region" description="Helical" evidence="2">
    <location>
        <begin position="158"/>
        <end position="178"/>
    </location>
</feature>
<proteinExistence type="predicted"/>
<feature type="transmembrane region" description="Helical" evidence="2">
    <location>
        <begin position="215"/>
        <end position="234"/>
    </location>
</feature>
<keyword evidence="2" id="KW-0812">Transmembrane</keyword>
<feature type="transmembrane region" description="Helical" evidence="2">
    <location>
        <begin position="280"/>
        <end position="301"/>
    </location>
</feature>
<accession>A0AA41QZK2</accession>
<feature type="transmembrane region" description="Helical" evidence="2">
    <location>
        <begin position="59"/>
        <end position="76"/>
    </location>
</feature>
<comment type="caution">
    <text evidence="3">The sequence shown here is derived from an EMBL/GenBank/DDBJ whole genome shotgun (WGS) entry which is preliminary data.</text>
</comment>
<evidence type="ECO:0000313" key="3">
    <source>
        <dbReference type="EMBL" id="MCI4660044.1"/>
    </source>
</evidence>
<gene>
    <name evidence="3" type="ORF">MQH31_19725</name>
</gene>
<reference evidence="3" key="1">
    <citation type="submission" date="2022-03" db="EMBL/GenBank/DDBJ databases">
        <title>Cryobacterium sp. nov. strain ZS14-85, isolated from Antarctic soil.</title>
        <authorList>
            <person name="Li J."/>
            <person name="Niu G."/>
        </authorList>
    </citation>
    <scope>NUCLEOTIDE SEQUENCE</scope>
    <source>
        <strain evidence="3">ZS14-85</strain>
    </source>
</reference>
<feature type="transmembrane region" description="Helical" evidence="2">
    <location>
        <begin position="190"/>
        <end position="209"/>
    </location>
</feature>
<sequence>MSPKSHYLPTRPSRRSGCRIVLLLLGGFALLAGLDGALILLGLPAPVIAARLADVHGPLMVYGFVGTVVVLERAVAIRRNWAFLSPGLLGAGGIALVSPIPLFVGQLALMAGSIVLLAIYRAIWARQPSTSSAVQALGALLGLAATILWWGGVPVPQLIPAMTLFLVLTIAGERLELARISPTVDERAERWLLAVALVLASGGVLALLWPVLGYPVLGFALLGLVSWLVRYDVATRLVRSKGLPRYMAVCLLAGYGWMGVVGLVWILWGPGYVGPAYDAVVHSVFLGFVISMIMAHAPTILPAVLRRPLPYRPLMYGPVVLLHASLVVRVVGGDARGLDVLVQWGGFANIVAVLLFAGVSVVSVFVGAPPKPVRRESSTASPRGRATISLGTRR</sequence>
<evidence type="ECO:0000256" key="1">
    <source>
        <dbReference type="SAM" id="MobiDB-lite"/>
    </source>
</evidence>
<feature type="transmembrane region" description="Helical" evidence="2">
    <location>
        <begin position="313"/>
        <end position="332"/>
    </location>
</feature>
<dbReference type="RefSeq" id="WP_243013475.1">
    <property type="nucleotide sequence ID" value="NZ_JALGAR010000009.1"/>
</dbReference>
<evidence type="ECO:0008006" key="5">
    <source>
        <dbReference type="Google" id="ProtNLM"/>
    </source>
</evidence>
<keyword evidence="2" id="KW-1133">Transmembrane helix</keyword>
<feature type="transmembrane region" description="Helical" evidence="2">
    <location>
        <begin position="81"/>
        <end position="97"/>
    </location>
</feature>
<protein>
    <recommendedName>
        <fullName evidence="5">NnrS family protein</fullName>
    </recommendedName>
</protein>
<organism evidence="3 4">
    <name type="scientific">Cryobacterium zhongshanensis</name>
    <dbReference type="NCBI Taxonomy" id="2928153"/>
    <lineage>
        <taxon>Bacteria</taxon>
        <taxon>Bacillati</taxon>
        <taxon>Actinomycetota</taxon>
        <taxon>Actinomycetes</taxon>
        <taxon>Micrococcales</taxon>
        <taxon>Microbacteriaceae</taxon>
        <taxon>Cryobacterium</taxon>
    </lineage>
</organism>
<keyword evidence="2" id="KW-0472">Membrane</keyword>
<feature type="transmembrane region" description="Helical" evidence="2">
    <location>
        <begin position="132"/>
        <end position="152"/>
    </location>
</feature>
<evidence type="ECO:0000313" key="4">
    <source>
        <dbReference type="Proteomes" id="UP001165341"/>
    </source>
</evidence>